<accession>A0ABX0KDD1</accession>
<keyword evidence="3" id="KW-1185">Reference proteome</keyword>
<proteinExistence type="predicted"/>
<feature type="region of interest" description="Disordered" evidence="1">
    <location>
        <begin position="1"/>
        <end position="24"/>
    </location>
</feature>
<dbReference type="RefSeq" id="WP_173577613.1">
    <property type="nucleotide sequence ID" value="NZ_WOSW01000020.1"/>
</dbReference>
<evidence type="ECO:0000256" key="1">
    <source>
        <dbReference type="SAM" id="MobiDB-lite"/>
    </source>
</evidence>
<sequence>MRQASPAPARYREATDGDQKIRNRATLWPGRRDMTLDYPAPTGQERAHVASQLD</sequence>
<comment type="caution">
    <text evidence="2">The sequence shown here is derived from an EMBL/GenBank/DDBJ whole genome shotgun (WGS) entry which is preliminary data.</text>
</comment>
<gene>
    <name evidence="2" type="ORF">GOB84_11050</name>
</gene>
<evidence type="ECO:0000313" key="2">
    <source>
        <dbReference type="EMBL" id="NHO33086.1"/>
    </source>
</evidence>
<reference evidence="2 3" key="1">
    <citation type="journal article" date="2020" name="Int. J. Syst. Evol. Microbiol.">
        <title>Novel acetic acid bacteria from cider fermentations: Acetobacter conturbans sp. nov. and Acetobacter fallax sp. nov.</title>
        <authorList>
            <person name="Sombolestani A.S."/>
            <person name="Cleenwerck I."/>
            <person name="Cnockaert M."/>
            <person name="Borremans W."/>
            <person name="Wieme A.D."/>
            <person name="De Vuyst L."/>
            <person name="Vandamme P."/>
        </authorList>
    </citation>
    <scope>NUCLEOTIDE SEQUENCE [LARGE SCALE GENOMIC DNA]</scope>
    <source>
        <strain evidence="2 3">LMG 1637</strain>
    </source>
</reference>
<organism evidence="2 3">
    <name type="scientific">Acetobacter fallax</name>
    <dbReference type="NCBI Taxonomy" id="1737473"/>
    <lineage>
        <taxon>Bacteria</taxon>
        <taxon>Pseudomonadati</taxon>
        <taxon>Pseudomonadota</taxon>
        <taxon>Alphaproteobacteria</taxon>
        <taxon>Acetobacterales</taxon>
        <taxon>Acetobacteraceae</taxon>
        <taxon>Acetobacter</taxon>
    </lineage>
</organism>
<evidence type="ECO:0000313" key="3">
    <source>
        <dbReference type="Proteomes" id="UP000615326"/>
    </source>
</evidence>
<name>A0ABX0KDD1_9PROT</name>
<protein>
    <submittedName>
        <fullName evidence="2">Uncharacterized protein</fullName>
    </submittedName>
</protein>
<dbReference type="Proteomes" id="UP000615326">
    <property type="component" value="Unassembled WGS sequence"/>
</dbReference>
<dbReference type="EMBL" id="WOSW01000020">
    <property type="protein sequence ID" value="NHO33086.1"/>
    <property type="molecule type" value="Genomic_DNA"/>
</dbReference>
<feature type="compositionally biased region" description="Basic and acidic residues" evidence="1">
    <location>
        <begin position="10"/>
        <end position="21"/>
    </location>
</feature>